<dbReference type="EMBL" id="KX765037">
    <property type="protein sequence ID" value="AOZ56123.1"/>
    <property type="molecule type" value="Genomic_DNA"/>
</dbReference>
<proteinExistence type="inferred from homology"/>
<evidence type="ECO:0000256" key="3">
    <source>
        <dbReference type="ARBA" id="ARBA00023274"/>
    </source>
</evidence>
<comment type="subunit">
    <text evidence="4">Part of the 30S ribosomal subunit. Forms a loose heterodimer with protein S19. Forms two bridges to the 50S subunit in the 70S ribosome.</text>
</comment>
<keyword evidence="4" id="KW-0699">rRNA-binding</keyword>
<dbReference type="GO" id="GO:0006412">
    <property type="term" value="P:translation"/>
    <property type="evidence" value="ECO:0007669"/>
    <property type="project" value="UniProtKB-UniRule"/>
</dbReference>
<dbReference type="GO" id="GO:0019843">
    <property type="term" value="F:rRNA binding"/>
    <property type="evidence" value="ECO:0007669"/>
    <property type="project" value="UniProtKB-UniRule"/>
</dbReference>
<evidence type="ECO:0000256" key="5">
    <source>
        <dbReference type="RuleBase" id="RU003830"/>
    </source>
</evidence>
<dbReference type="GO" id="GO:0015935">
    <property type="term" value="C:small ribosomal subunit"/>
    <property type="evidence" value="ECO:0007669"/>
    <property type="project" value="TreeGrafter"/>
</dbReference>
<comment type="function">
    <text evidence="4">Located at the top of the head of the 30S subunit, it contacts several helices of the 16S rRNA. In the 70S ribosome it contacts the 23S rRNA (bridge B1a) and protein L5 of the 50S subunit (bridge B1b), connecting the 2 subunits; these bridges are implicated in subunit movement.</text>
</comment>
<dbReference type="AlphaFoldDB" id="A0A1L2JM90"/>
<organism evidence="6">
    <name type="scientific">uncultured korarchaeote</name>
    <dbReference type="NCBI Taxonomy" id="161241"/>
    <lineage>
        <taxon>Archaea</taxon>
        <taxon>Thermoproteota</taxon>
        <taxon>environmental samples</taxon>
    </lineage>
</organism>
<dbReference type="InterPro" id="IPR027437">
    <property type="entry name" value="Rbsml_uS13_C"/>
</dbReference>
<dbReference type="SUPFAM" id="SSF46946">
    <property type="entry name" value="S13-like H2TH domain"/>
    <property type="match status" value="1"/>
</dbReference>
<name>A0A1L2JM90_9CREN</name>
<dbReference type="Pfam" id="PF00416">
    <property type="entry name" value="Ribosomal_S13"/>
    <property type="match status" value="1"/>
</dbReference>
<dbReference type="PROSITE" id="PS50159">
    <property type="entry name" value="RIBOSOMAL_S13_2"/>
    <property type="match status" value="1"/>
</dbReference>
<dbReference type="GO" id="GO:0003735">
    <property type="term" value="F:structural constituent of ribosome"/>
    <property type="evidence" value="ECO:0007669"/>
    <property type="project" value="InterPro"/>
</dbReference>
<dbReference type="PANTHER" id="PTHR10871">
    <property type="entry name" value="30S RIBOSOMAL PROTEIN S13/40S RIBOSOMAL PROTEIN S18"/>
    <property type="match status" value="1"/>
</dbReference>
<reference evidence="6" key="1">
    <citation type="journal article" date="2017" name="Nature">
        <title>Metagenomic exploration of ASGARD archaea illuminates the origin of cellular complexity in eukaryotes.</title>
        <authorList>
            <person name="Zaremba-Niedzwiedzka K."/>
            <person name="Caceres E.F."/>
            <person name="Saw J.H.W."/>
            <person name="Backstrom D."/>
            <person name="Juzokaite L."/>
            <person name="Vancaester E."/>
            <person name="Seitz K.W."/>
            <person name="Anantharaman K."/>
            <person name="Starnawski P."/>
            <person name="Kjeldsen K.U."/>
            <person name="Stott M.B."/>
            <person name="Nunoura T."/>
            <person name="Banfield J.F."/>
            <person name="Schramm A."/>
            <person name="Baker B.J."/>
            <person name="Spang A."/>
            <person name="Ettema T.J.G."/>
        </authorList>
    </citation>
    <scope>NUCLEOTIDE SEQUENCE</scope>
    <source>
        <strain evidence="6">TIV_1</strain>
    </source>
</reference>
<gene>
    <name evidence="4" type="primary">rps13</name>
</gene>
<dbReference type="PROSITE" id="PS00646">
    <property type="entry name" value="RIBOSOMAL_S13_1"/>
    <property type="match status" value="1"/>
</dbReference>
<dbReference type="PIRSF" id="PIRSF002134">
    <property type="entry name" value="Ribosomal_S13"/>
    <property type="match status" value="1"/>
</dbReference>
<sequence length="149" mass="17378">MPEMERRVIRIAGTTLDAEKKALVSLTKIPGIGFTLSNAILRRLNLDPQKKLSEYTNEEIERLEEFFKDPYKYELPSWLYNRQRDPITGKNLLILGSDIKLYQKIDIDRLKKMGSYRGLRHSLGLKVRGQRTRTTGRRGPTIGYVRKKK</sequence>
<dbReference type="InterPro" id="IPR018269">
    <property type="entry name" value="Ribosomal_uS13_CS"/>
</dbReference>
<comment type="similarity">
    <text evidence="1 4 5">Belongs to the universal ribosomal protein uS13 family.</text>
</comment>
<dbReference type="InterPro" id="IPR010979">
    <property type="entry name" value="Ribosomal_uS13-like_H2TH"/>
</dbReference>
<dbReference type="GO" id="GO:0005829">
    <property type="term" value="C:cytosol"/>
    <property type="evidence" value="ECO:0007669"/>
    <property type="project" value="TreeGrafter"/>
</dbReference>
<evidence type="ECO:0000256" key="1">
    <source>
        <dbReference type="ARBA" id="ARBA00008080"/>
    </source>
</evidence>
<keyword evidence="3 4" id="KW-0687">Ribonucleoprotein</keyword>
<evidence type="ECO:0000313" key="6">
    <source>
        <dbReference type="EMBL" id="AOZ56123.1"/>
    </source>
</evidence>
<evidence type="ECO:0000256" key="4">
    <source>
        <dbReference type="HAMAP-Rule" id="MF_01315"/>
    </source>
</evidence>
<dbReference type="NCBIfam" id="NF003140">
    <property type="entry name" value="PRK04053.1"/>
    <property type="match status" value="1"/>
</dbReference>
<dbReference type="Gene3D" id="4.10.910.10">
    <property type="entry name" value="30s ribosomal protein s13, domain 2"/>
    <property type="match status" value="1"/>
</dbReference>
<protein>
    <recommendedName>
        <fullName evidence="4">Small ribosomal subunit protein uS13</fullName>
    </recommendedName>
</protein>
<keyword evidence="2 4" id="KW-0689">Ribosomal protein</keyword>
<dbReference type="HAMAP" id="MF_01315">
    <property type="entry name" value="Ribosomal_uS13"/>
    <property type="match status" value="1"/>
</dbReference>
<dbReference type="PANTHER" id="PTHR10871:SF3">
    <property type="entry name" value="SMALL RIBOSOMAL SUBUNIT PROTEIN US13"/>
    <property type="match status" value="1"/>
</dbReference>
<dbReference type="InterPro" id="IPR001892">
    <property type="entry name" value="Ribosomal_uS13"/>
</dbReference>
<keyword evidence="4" id="KW-0694">RNA-binding</keyword>
<dbReference type="Gene3D" id="1.10.8.50">
    <property type="match status" value="1"/>
</dbReference>
<accession>A0A1L2JM90</accession>
<evidence type="ECO:0000256" key="2">
    <source>
        <dbReference type="ARBA" id="ARBA00022980"/>
    </source>
</evidence>